<sequence length="443" mass="46583">MSIFDNGRTAGAAAAGLLAASLLLSACSGGGSAPEAGSPASTLAAPDESKPVTINVDSFGGIFANFEKAGLLDDYKKLHPNVTVKYSEVQQESDYWTALTTKLNSGSGLADIQALEISRAALVTQQQQDKWLDIRTTAVGDANKYPPAKQGAITTEDGAVLGWGTDAGPMAICYRSDKLEKAGLPSTSAELSKVITDWDSYEETGRKYVSATKEPWMDSAGGYYRLLTSVLPERNYNAEGEPTYTTNATARPSFDRAAKVGAEGLTAKLEQFSQPWNTAMNTGDFATIACPAWMLGYIKQQAGEQNAGNWGVLPLPQGLGGNWGGSYLSIPKDSPNAAAAAQLAAFLTSAESETKEFKAGLAFPSNSGSLDQIADVKDPYFNGAPIGQIFSDGFRAAPDQPLGVDDGTIDNTIGKALTSVESNNVPPAEAWDSAMKTLEDQIG</sequence>
<evidence type="ECO:0000313" key="3">
    <source>
        <dbReference type="Proteomes" id="UP000199092"/>
    </source>
</evidence>
<dbReference type="Pfam" id="PF01547">
    <property type="entry name" value="SBP_bac_1"/>
    <property type="match status" value="1"/>
</dbReference>
<dbReference type="Gene3D" id="3.40.190.10">
    <property type="entry name" value="Periplasmic binding protein-like II"/>
    <property type="match status" value="1"/>
</dbReference>
<feature type="chain" id="PRO_5038828272" evidence="1">
    <location>
        <begin position="27"/>
        <end position="443"/>
    </location>
</feature>
<organism evidence="2 3">
    <name type="scientific">Friedmanniella luteola</name>
    <dbReference type="NCBI Taxonomy" id="546871"/>
    <lineage>
        <taxon>Bacteria</taxon>
        <taxon>Bacillati</taxon>
        <taxon>Actinomycetota</taxon>
        <taxon>Actinomycetes</taxon>
        <taxon>Propionibacteriales</taxon>
        <taxon>Nocardioidaceae</taxon>
        <taxon>Friedmanniella</taxon>
    </lineage>
</organism>
<keyword evidence="1" id="KW-0732">Signal</keyword>
<proteinExistence type="predicted"/>
<dbReference type="Proteomes" id="UP000199092">
    <property type="component" value="Chromosome I"/>
</dbReference>
<evidence type="ECO:0000256" key="1">
    <source>
        <dbReference type="SAM" id="SignalP"/>
    </source>
</evidence>
<accession>A0A1H1ZKZ3</accession>
<dbReference type="EMBL" id="LT629749">
    <property type="protein sequence ID" value="SDT34247.1"/>
    <property type="molecule type" value="Genomic_DNA"/>
</dbReference>
<dbReference type="InterPro" id="IPR050490">
    <property type="entry name" value="Bact_solute-bd_prot1"/>
</dbReference>
<keyword evidence="3" id="KW-1185">Reference proteome</keyword>
<feature type="signal peptide" evidence="1">
    <location>
        <begin position="1"/>
        <end position="26"/>
    </location>
</feature>
<dbReference type="PANTHER" id="PTHR43649:SF32">
    <property type="entry name" value="SUGAR BINDING SECRETED PROTEIN"/>
    <property type="match status" value="1"/>
</dbReference>
<evidence type="ECO:0000313" key="2">
    <source>
        <dbReference type="EMBL" id="SDT34247.1"/>
    </source>
</evidence>
<dbReference type="PANTHER" id="PTHR43649">
    <property type="entry name" value="ARABINOSE-BINDING PROTEIN-RELATED"/>
    <property type="match status" value="1"/>
</dbReference>
<reference evidence="2 3" key="1">
    <citation type="submission" date="2016-10" db="EMBL/GenBank/DDBJ databases">
        <authorList>
            <person name="de Groot N.N."/>
        </authorList>
    </citation>
    <scope>NUCLEOTIDE SEQUENCE [LARGE SCALE GENOMIC DNA]</scope>
    <source>
        <strain evidence="2 3">DSM 21741</strain>
    </source>
</reference>
<gene>
    <name evidence="2" type="ORF">SAMN04488543_3838</name>
</gene>
<dbReference type="AlphaFoldDB" id="A0A1H1ZKZ3"/>
<dbReference type="RefSeq" id="WP_091414899.1">
    <property type="nucleotide sequence ID" value="NZ_LT629749.1"/>
</dbReference>
<dbReference type="STRING" id="546871.SAMN04488543_3838"/>
<dbReference type="InterPro" id="IPR006059">
    <property type="entry name" value="SBP"/>
</dbReference>
<name>A0A1H1ZKZ3_9ACTN</name>
<dbReference type="SUPFAM" id="SSF53850">
    <property type="entry name" value="Periplasmic binding protein-like II"/>
    <property type="match status" value="1"/>
</dbReference>
<protein>
    <submittedName>
        <fullName evidence="2">Cellobiose transport system substrate-binding protein</fullName>
    </submittedName>
</protein>
<dbReference type="OrthoDB" id="3226017at2"/>